<organism evidence="13 14">
    <name type="scientific">Frischella perrara</name>
    <dbReference type="NCBI Taxonomy" id="1267021"/>
    <lineage>
        <taxon>Bacteria</taxon>
        <taxon>Pseudomonadati</taxon>
        <taxon>Pseudomonadota</taxon>
        <taxon>Gammaproteobacteria</taxon>
        <taxon>Orbales</taxon>
        <taxon>Orbaceae</taxon>
        <taxon>Frischella</taxon>
    </lineage>
</organism>
<comment type="function">
    <text evidence="11">Member of a two-component regulatory system.</text>
</comment>
<evidence type="ECO:0000313" key="14">
    <source>
        <dbReference type="Proteomes" id="UP000030901"/>
    </source>
</evidence>
<evidence type="ECO:0000256" key="5">
    <source>
        <dbReference type="ARBA" id="ARBA00022679"/>
    </source>
</evidence>
<dbReference type="InterPro" id="IPR036097">
    <property type="entry name" value="HisK_dim/P_sf"/>
</dbReference>
<dbReference type="InterPro" id="IPR005467">
    <property type="entry name" value="His_kinase_dom"/>
</dbReference>
<dbReference type="InterPro" id="IPR006290">
    <property type="entry name" value="CztS_silS_copS"/>
</dbReference>
<accession>A0A0A7S212</accession>
<comment type="catalytic activity">
    <reaction evidence="1 11">
        <text>ATP + protein L-histidine = ADP + protein N-phospho-L-histidine.</text>
        <dbReference type="EC" id="2.7.13.3"/>
    </reaction>
</comment>
<dbReference type="GO" id="GO:0005886">
    <property type="term" value="C:plasma membrane"/>
    <property type="evidence" value="ECO:0007669"/>
    <property type="project" value="UniProtKB-SubCell"/>
</dbReference>
<dbReference type="OrthoDB" id="9809766at2"/>
<evidence type="ECO:0000259" key="12">
    <source>
        <dbReference type="PROSITE" id="PS50109"/>
    </source>
</evidence>
<evidence type="ECO:0000256" key="6">
    <source>
        <dbReference type="ARBA" id="ARBA00022741"/>
    </source>
</evidence>
<dbReference type="HOGENOM" id="CLU_000445_89_6_6"/>
<dbReference type="GO" id="GO:0000155">
    <property type="term" value="F:phosphorelay sensor kinase activity"/>
    <property type="evidence" value="ECO:0007669"/>
    <property type="project" value="InterPro"/>
</dbReference>
<dbReference type="InterPro" id="IPR036890">
    <property type="entry name" value="HATPase_C_sf"/>
</dbReference>
<evidence type="ECO:0000256" key="3">
    <source>
        <dbReference type="ARBA" id="ARBA00022475"/>
    </source>
</evidence>
<dbReference type="Gene3D" id="3.30.565.10">
    <property type="entry name" value="Histidine kinase-like ATPase, C-terminal domain"/>
    <property type="match status" value="1"/>
</dbReference>
<dbReference type="Gene3D" id="1.10.287.130">
    <property type="match status" value="1"/>
</dbReference>
<comment type="subcellular location">
    <subcellularLocation>
        <location evidence="2 11">Cell inner membrane</location>
    </subcellularLocation>
</comment>
<dbReference type="InterPro" id="IPR048590">
    <property type="entry name" value="CusS-like_sensor"/>
</dbReference>
<keyword evidence="8 11" id="KW-0067">ATP-binding</keyword>
<evidence type="ECO:0000256" key="1">
    <source>
        <dbReference type="ARBA" id="ARBA00000085"/>
    </source>
</evidence>
<evidence type="ECO:0000313" key="13">
    <source>
        <dbReference type="EMBL" id="AJA45595.1"/>
    </source>
</evidence>
<dbReference type="PRINTS" id="PR00344">
    <property type="entry name" value="BCTRLSENSOR"/>
</dbReference>
<keyword evidence="4" id="KW-0597">Phosphoprotein</keyword>
<keyword evidence="5 11" id="KW-0808">Transferase</keyword>
<dbReference type="NCBIfam" id="TIGR01386">
    <property type="entry name" value="cztS_silS_copS"/>
    <property type="match status" value="1"/>
</dbReference>
<keyword evidence="7 11" id="KW-0418">Kinase</keyword>
<dbReference type="EMBL" id="CP009056">
    <property type="protein sequence ID" value="AJA45595.1"/>
    <property type="molecule type" value="Genomic_DNA"/>
</dbReference>
<keyword evidence="11" id="KW-0997">Cell inner membrane</keyword>
<evidence type="ECO:0000256" key="4">
    <source>
        <dbReference type="ARBA" id="ARBA00022553"/>
    </source>
</evidence>
<dbReference type="InterPro" id="IPR003661">
    <property type="entry name" value="HisK_dim/P_dom"/>
</dbReference>
<feature type="domain" description="Histidine kinase" evidence="12">
    <location>
        <begin position="258"/>
        <end position="473"/>
    </location>
</feature>
<evidence type="ECO:0000256" key="8">
    <source>
        <dbReference type="ARBA" id="ARBA00022840"/>
    </source>
</evidence>
<evidence type="ECO:0000256" key="10">
    <source>
        <dbReference type="ARBA" id="ARBA00023136"/>
    </source>
</evidence>
<dbReference type="PANTHER" id="PTHR45453">
    <property type="entry name" value="PHOSPHATE REGULON SENSOR PROTEIN PHOR"/>
    <property type="match status" value="1"/>
</dbReference>
<dbReference type="PROSITE" id="PS50109">
    <property type="entry name" value="HIS_KIN"/>
    <property type="match status" value="1"/>
</dbReference>
<dbReference type="Pfam" id="PF00512">
    <property type="entry name" value="HisKA"/>
    <property type="match status" value="1"/>
</dbReference>
<dbReference type="Pfam" id="PF21085">
    <property type="entry name" value="CusS"/>
    <property type="match status" value="1"/>
</dbReference>
<sequence length="480" mass="55446">MSLTKTKYRKILHFSTIIRMPLMVCFFTCILLYGLSLFIERSFEKYSVAQNIAEIHSVMESIEREFSYYDPQDDRENLIQNILLILASHNQLLVCIVDENNNILYKTRGPNLLLTRKAFKLDSIINKEKTSIWDNDHHSYRIAASQFLTLKKEKYTTIIAIERDFQLEFITRLHDGLLILICIACLLTLLGTLLTIYITQKPINRLIKIIESLNSKSLNYRIPVSMVSPKYISLIKAFNNMLSRMEFVFQRQSNFTADIAHEMRTPITNLTTQTQIALNNARTTNEYKEVLYSHLEEFERLSQIITDMLFLAHADNKLLKPDLGDIDLVKMFNNMFDYLEFIAEEKHIKLVLKGHCNLMQGDKLMINRAIGNLLSNAIHHTPNGETISVTLNQVNQKTIKIVIANPGKEIHKKHLPHLFDRFYRIDESRHSNGQGAGIGLAIVKSIVEAHNGTISVESDKTSTRFIIMFPVSQTRISKFY</sequence>
<dbReference type="EC" id="2.7.13.3" evidence="11"/>
<dbReference type="InterPro" id="IPR050351">
    <property type="entry name" value="BphY/WalK/GraS-like"/>
</dbReference>
<keyword evidence="14" id="KW-1185">Reference proteome</keyword>
<dbReference type="InterPro" id="IPR003594">
    <property type="entry name" value="HATPase_dom"/>
</dbReference>
<evidence type="ECO:0000256" key="7">
    <source>
        <dbReference type="ARBA" id="ARBA00022777"/>
    </source>
</evidence>
<dbReference type="SMART" id="SM00387">
    <property type="entry name" value="HATPase_c"/>
    <property type="match status" value="1"/>
</dbReference>
<dbReference type="PANTHER" id="PTHR45453:SF1">
    <property type="entry name" value="PHOSPHATE REGULON SENSOR PROTEIN PHOR"/>
    <property type="match status" value="1"/>
</dbReference>
<dbReference type="AlphaFoldDB" id="A0A0A7S212"/>
<dbReference type="FunFam" id="1.10.287.130:FF:000001">
    <property type="entry name" value="Two-component sensor histidine kinase"/>
    <property type="match status" value="1"/>
</dbReference>
<dbReference type="SUPFAM" id="SSF47384">
    <property type="entry name" value="Homodimeric domain of signal transducing histidine kinase"/>
    <property type="match status" value="1"/>
</dbReference>
<keyword evidence="11" id="KW-1133">Transmembrane helix</keyword>
<name>A0A0A7S212_FRIPE</name>
<dbReference type="GO" id="GO:0005524">
    <property type="term" value="F:ATP binding"/>
    <property type="evidence" value="ECO:0007669"/>
    <property type="project" value="UniProtKB-KW"/>
</dbReference>
<protein>
    <recommendedName>
        <fullName evidence="11">Sensor protein</fullName>
        <ecNumber evidence="11">2.7.13.3</ecNumber>
    </recommendedName>
</protein>
<dbReference type="FunFam" id="3.30.565.10:FF:000006">
    <property type="entry name" value="Sensor histidine kinase WalK"/>
    <property type="match status" value="1"/>
</dbReference>
<keyword evidence="11" id="KW-0812">Transmembrane</keyword>
<dbReference type="Proteomes" id="UP000030901">
    <property type="component" value="Chromosome"/>
</dbReference>
<dbReference type="RefSeq" id="WP_082018296.1">
    <property type="nucleotide sequence ID" value="NZ_CP009056.1"/>
</dbReference>
<dbReference type="SMART" id="SM00388">
    <property type="entry name" value="HisKA"/>
    <property type="match status" value="1"/>
</dbReference>
<reference evidence="13 14" key="1">
    <citation type="journal article" date="2014" name="Appl. Environ. Microbiol.">
        <title>Gut symbionts from distinct hosts exhibit genotoxic activity via divergent colibactin biosynthetic pathways.</title>
        <authorList>
            <person name="Engel P."/>
            <person name="Vizcaino M.I."/>
            <person name="Crawford J.M."/>
        </authorList>
    </citation>
    <scope>NUCLEOTIDE SEQUENCE [LARGE SCALE GENOMIC DNA]</scope>
    <source>
        <strain evidence="13 14">PEB0191</strain>
    </source>
</reference>
<keyword evidence="6 11" id="KW-0547">Nucleotide-binding</keyword>
<feature type="transmembrane region" description="Helical" evidence="11">
    <location>
        <begin position="20"/>
        <end position="39"/>
    </location>
</feature>
<keyword evidence="9 11" id="KW-0902">Two-component regulatory system</keyword>
<dbReference type="InterPro" id="IPR004358">
    <property type="entry name" value="Sig_transdc_His_kin-like_C"/>
</dbReference>
<dbReference type="CDD" id="cd00082">
    <property type="entry name" value="HisKA"/>
    <property type="match status" value="1"/>
</dbReference>
<dbReference type="GO" id="GO:0016036">
    <property type="term" value="P:cellular response to phosphate starvation"/>
    <property type="evidence" value="ECO:0007669"/>
    <property type="project" value="TreeGrafter"/>
</dbReference>
<keyword evidence="3 11" id="KW-1003">Cell membrane</keyword>
<dbReference type="SUPFAM" id="SSF55874">
    <property type="entry name" value="ATPase domain of HSP90 chaperone/DNA topoisomerase II/histidine kinase"/>
    <property type="match status" value="1"/>
</dbReference>
<proteinExistence type="predicted"/>
<feature type="transmembrane region" description="Helical" evidence="11">
    <location>
        <begin position="177"/>
        <end position="198"/>
    </location>
</feature>
<dbReference type="GO" id="GO:0004721">
    <property type="term" value="F:phosphoprotein phosphatase activity"/>
    <property type="evidence" value="ECO:0007669"/>
    <property type="project" value="TreeGrafter"/>
</dbReference>
<evidence type="ECO:0000256" key="9">
    <source>
        <dbReference type="ARBA" id="ARBA00023012"/>
    </source>
</evidence>
<dbReference type="KEGG" id="fpp:FPB0191_01779"/>
<evidence type="ECO:0000256" key="2">
    <source>
        <dbReference type="ARBA" id="ARBA00004533"/>
    </source>
</evidence>
<evidence type="ECO:0000256" key="11">
    <source>
        <dbReference type="RuleBase" id="RU364088"/>
    </source>
</evidence>
<dbReference type="Pfam" id="PF02518">
    <property type="entry name" value="HATPase_c"/>
    <property type="match status" value="1"/>
</dbReference>
<gene>
    <name evidence="13" type="ORF">FPB0191_01779</name>
</gene>
<keyword evidence="10 11" id="KW-0472">Membrane</keyword>
<dbReference type="STRING" id="1267021.FPB0191_01779"/>